<evidence type="ECO:0000256" key="3">
    <source>
        <dbReference type="ARBA" id="ARBA00023082"/>
    </source>
</evidence>
<dbReference type="InterPro" id="IPR013324">
    <property type="entry name" value="RNA_pol_sigma_r3/r4-like"/>
</dbReference>
<evidence type="ECO:0000259" key="7">
    <source>
        <dbReference type="Pfam" id="PF08281"/>
    </source>
</evidence>
<evidence type="ECO:0000256" key="4">
    <source>
        <dbReference type="ARBA" id="ARBA00023125"/>
    </source>
</evidence>
<keyword evidence="2" id="KW-0805">Transcription regulation</keyword>
<organism evidence="8 9">
    <name type="scientific">Quisquiliibacterium transsilvanicum</name>
    <dbReference type="NCBI Taxonomy" id="1549638"/>
    <lineage>
        <taxon>Bacteria</taxon>
        <taxon>Pseudomonadati</taxon>
        <taxon>Pseudomonadota</taxon>
        <taxon>Betaproteobacteria</taxon>
        <taxon>Burkholderiales</taxon>
        <taxon>Burkholderiaceae</taxon>
        <taxon>Quisquiliibacterium</taxon>
    </lineage>
</organism>
<dbReference type="SUPFAM" id="SSF88659">
    <property type="entry name" value="Sigma3 and sigma4 domains of RNA polymerase sigma factors"/>
    <property type="match status" value="1"/>
</dbReference>
<dbReference type="Pfam" id="PF08281">
    <property type="entry name" value="Sigma70_r4_2"/>
    <property type="match status" value="1"/>
</dbReference>
<evidence type="ECO:0000313" key="8">
    <source>
        <dbReference type="EMBL" id="MBB5270773.1"/>
    </source>
</evidence>
<feature type="domain" description="RNA polymerase sigma-70 region 2" evidence="6">
    <location>
        <begin position="25"/>
        <end position="90"/>
    </location>
</feature>
<dbReference type="InterPro" id="IPR036388">
    <property type="entry name" value="WH-like_DNA-bd_sf"/>
</dbReference>
<sequence length="197" mass="22007">MTPADFAPAAMAATALVTASAIDFASHRGAMLRFARRRIRDEALAEDAVQDALVAALTSRQSFEGRSALRTWLIGILNHKIQDVFRRESRYVRPSGDGMDPDVLAADDPTPAARAATLALESPDPMHEVGQRRMREELAREIDALPPTLREVFVLQVIEGLPTSEVCERLGITEANCWVRLHRARKRLSERMREHLD</sequence>
<evidence type="ECO:0000256" key="1">
    <source>
        <dbReference type="ARBA" id="ARBA00010641"/>
    </source>
</evidence>
<keyword evidence="3" id="KW-0731">Sigma factor</keyword>
<feature type="domain" description="RNA polymerase sigma factor 70 region 4 type 2" evidence="7">
    <location>
        <begin position="135"/>
        <end position="188"/>
    </location>
</feature>
<dbReference type="RefSeq" id="WP_183964465.1">
    <property type="nucleotide sequence ID" value="NZ_BAABEW010000018.1"/>
</dbReference>
<dbReference type="CDD" id="cd06171">
    <property type="entry name" value="Sigma70_r4"/>
    <property type="match status" value="1"/>
</dbReference>
<evidence type="ECO:0000259" key="6">
    <source>
        <dbReference type="Pfam" id="PF04542"/>
    </source>
</evidence>
<reference evidence="8 9" key="1">
    <citation type="submission" date="2020-08" db="EMBL/GenBank/DDBJ databases">
        <title>Genomic Encyclopedia of Type Strains, Phase IV (KMG-IV): sequencing the most valuable type-strain genomes for metagenomic binning, comparative biology and taxonomic classification.</title>
        <authorList>
            <person name="Goeker M."/>
        </authorList>
    </citation>
    <scope>NUCLEOTIDE SEQUENCE [LARGE SCALE GENOMIC DNA]</scope>
    <source>
        <strain evidence="8 9">DSM 29781</strain>
    </source>
</reference>
<dbReference type="Gene3D" id="1.10.10.10">
    <property type="entry name" value="Winged helix-like DNA-binding domain superfamily/Winged helix DNA-binding domain"/>
    <property type="match status" value="1"/>
</dbReference>
<dbReference type="Proteomes" id="UP000532440">
    <property type="component" value="Unassembled WGS sequence"/>
</dbReference>
<dbReference type="GO" id="GO:0006352">
    <property type="term" value="P:DNA-templated transcription initiation"/>
    <property type="evidence" value="ECO:0007669"/>
    <property type="project" value="InterPro"/>
</dbReference>
<accession>A0A7W8HGE2</accession>
<dbReference type="PANTHER" id="PTHR43133">
    <property type="entry name" value="RNA POLYMERASE ECF-TYPE SIGMA FACTO"/>
    <property type="match status" value="1"/>
</dbReference>
<dbReference type="EMBL" id="JACHGB010000002">
    <property type="protein sequence ID" value="MBB5270773.1"/>
    <property type="molecule type" value="Genomic_DNA"/>
</dbReference>
<dbReference type="InterPro" id="IPR039425">
    <property type="entry name" value="RNA_pol_sigma-70-like"/>
</dbReference>
<protein>
    <submittedName>
        <fullName evidence="8">RNA polymerase sigma-70 factor (ECF subfamily)</fullName>
    </submittedName>
</protein>
<dbReference type="InterPro" id="IPR013325">
    <property type="entry name" value="RNA_pol_sigma_r2"/>
</dbReference>
<dbReference type="InterPro" id="IPR007627">
    <property type="entry name" value="RNA_pol_sigma70_r2"/>
</dbReference>
<evidence type="ECO:0000256" key="5">
    <source>
        <dbReference type="ARBA" id="ARBA00023163"/>
    </source>
</evidence>
<dbReference type="Pfam" id="PF04542">
    <property type="entry name" value="Sigma70_r2"/>
    <property type="match status" value="1"/>
</dbReference>
<dbReference type="Gene3D" id="1.10.1740.10">
    <property type="match status" value="1"/>
</dbReference>
<name>A0A7W8HGE2_9BURK</name>
<dbReference type="GO" id="GO:0016987">
    <property type="term" value="F:sigma factor activity"/>
    <property type="evidence" value="ECO:0007669"/>
    <property type="project" value="UniProtKB-KW"/>
</dbReference>
<comment type="similarity">
    <text evidence="1">Belongs to the sigma-70 factor family. ECF subfamily.</text>
</comment>
<dbReference type="NCBIfam" id="TIGR02937">
    <property type="entry name" value="sigma70-ECF"/>
    <property type="match status" value="1"/>
</dbReference>
<evidence type="ECO:0000256" key="2">
    <source>
        <dbReference type="ARBA" id="ARBA00023015"/>
    </source>
</evidence>
<dbReference type="SUPFAM" id="SSF88946">
    <property type="entry name" value="Sigma2 domain of RNA polymerase sigma factors"/>
    <property type="match status" value="1"/>
</dbReference>
<gene>
    <name evidence="8" type="ORF">HNQ70_000777</name>
</gene>
<evidence type="ECO:0000313" key="9">
    <source>
        <dbReference type="Proteomes" id="UP000532440"/>
    </source>
</evidence>
<dbReference type="GO" id="GO:0003677">
    <property type="term" value="F:DNA binding"/>
    <property type="evidence" value="ECO:0007669"/>
    <property type="project" value="UniProtKB-KW"/>
</dbReference>
<proteinExistence type="inferred from homology"/>
<dbReference type="PANTHER" id="PTHR43133:SF8">
    <property type="entry name" value="RNA POLYMERASE SIGMA FACTOR HI_1459-RELATED"/>
    <property type="match status" value="1"/>
</dbReference>
<dbReference type="InterPro" id="IPR014284">
    <property type="entry name" value="RNA_pol_sigma-70_dom"/>
</dbReference>
<keyword evidence="5" id="KW-0804">Transcription</keyword>
<dbReference type="InterPro" id="IPR013249">
    <property type="entry name" value="RNA_pol_sigma70_r4_t2"/>
</dbReference>
<dbReference type="AlphaFoldDB" id="A0A7W8HGE2"/>
<keyword evidence="9" id="KW-1185">Reference proteome</keyword>
<comment type="caution">
    <text evidence="8">The sequence shown here is derived from an EMBL/GenBank/DDBJ whole genome shotgun (WGS) entry which is preliminary data.</text>
</comment>
<keyword evidence="4" id="KW-0238">DNA-binding</keyword>